<protein>
    <submittedName>
        <fullName evidence="1">Uncharacterized protein</fullName>
    </submittedName>
</protein>
<name>A0ABS8N827_9CLOT</name>
<evidence type="ECO:0000313" key="1">
    <source>
        <dbReference type="EMBL" id="MCC9295971.1"/>
    </source>
</evidence>
<accession>A0ABS8N827</accession>
<keyword evidence="2" id="KW-1185">Reference proteome</keyword>
<proteinExistence type="predicted"/>
<dbReference type="Proteomes" id="UP001165422">
    <property type="component" value="Unassembled WGS sequence"/>
</dbReference>
<organism evidence="1 2">
    <name type="scientific">Clostridium aromativorans</name>
    <dbReference type="NCBI Taxonomy" id="2836848"/>
    <lineage>
        <taxon>Bacteria</taxon>
        <taxon>Bacillati</taxon>
        <taxon>Bacillota</taxon>
        <taxon>Clostridia</taxon>
        <taxon>Eubacteriales</taxon>
        <taxon>Clostridiaceae</taxon>
        <taxon>Clostridium</taxon>
    </lineage>
</organism>
<reference evidence="1" key="1">
    <citation type="submission" date="2021-11" db="EMBL/GenBank/DDBJ databases">
        <authorList>
            <person name="Qingchun L."/>
            <person name="Dong Z."/>
            <person name="Zongwei Q."/>
            <person name="Jia Z."/>
            <person name="Duotao L."/>
        </authorList>
    </citation>
    <scope>NUCLEOTIDE SEQUENCE</scope>
    <source>
        <strain evidence="1">WLY-B-L2</strain>
    </source>
</reference>
<dbReference type="EMBL" id="JAJJPB010000021">
    <property type="protein sequence ID" value="MCC9295971.1"/>
    <property type="molecule type" value="Genomic_DNA"/>
</dbReference>
<evidence type="ECO:0000313" key="2">
    <source>
        <dbReference type="Proteomes" id="UP001165422"/>
    </source>
</evidence>
<dbReference type="RefSeq" id="WP_229981767.1">
    <property type="nucleotide sequence ID" value="NZ_JAJJPB010000021.1"/>
</dbReference>
<sequence>MSEDIMTLSKALTTNTALSRYLKEKKFEFIFVDNQIIARRNGGVIDWSKLKESNLFMRFGGPKSLNDFNVNGYLFVADFILERCKGWLGSPEILKSIANAYEEISIADDYAERCENYLVSFRVPLELVDIESTDKFINKQQKSDLLVKYSINAMAYYLKAGKYKNDFYNPVIMLKRDYNVPHIDIIKVRNLEIDYTKVKVIDD</sequence>
<gene>
    <name evidence="1" type="ORF">LN736_13985</name>
</gene>
<comment type="caution">
    <text evidence="1">The sequence shown here is derived from an EMBL/GenBank/DDBJ whole genome shotgun (WGS) entry which is preliminary data.</text>
</comment>